<protein>
    <recommendedName>
        <fullName evidence="3">Capsular biosynthesis protein</fullName>
    </recommendedName>
</protein>
<sequence length="300" mass="35247">MFFWQFISNRVSKNSNAQSALEVKKHTAIKNKLISSLDFDFDSYSNSQQNEIVERPAIWYFWWDGKDNLPDVCLDCLKSIEMNCCERKVIFVDKNNYRDFVKIHPVIEKKFKEGIIPIQQFSDVLRVELLKTYGGLWLDATIFITSDLENELNSRFFTLKHGTQTRFVSNGRWSISCIGAEKAHPLFMFLSDAFKRYYSKYDSLVDYFLMDYLVDIAYENIPRVSDDVDSIVKNNPDVYFLQNNFEQKFDPVKFKKIALETKIFKLNWRVKQNSTSANEDSYAYYLSALITQNKDGFSSN</sequence>
<proteinExistence type="predicted"/>
<dbReference type="Pfam" id="PF05704">
    <property type="entry name" value="Caps_synth"/>
    <property type="match status" value="1"/>
</dbReference>
<organism evidence="1 2">
    <name type="scientific">Alteromonas mediterranea</name>
    <dbReference type="NCBI Taxonomy" id="314275"/>
    <lineage>
        <taxon>Bacteria</taxon>
        <taxon>Pseudomonadati</taxon>
        <taxon>Pseudomonadota</taxon>
        <taxon>Gammaproteobacteria</taxon>
        <taxon>Alteromonadales</taxon>
        <taxon>Alteromonadaceae</taxon>
        <taxon>Alteromonas/Salinimonas group</taxon>
        <taxon>Alteromonas</taxon>
    </lineage>
</organism>
<evidence type="ECO:0008006" key="3">
    <source>
        <dbReference type="Google" id="ProtNLM"/>
    </source>
</evidence>
<name>A0AAC9F711_9ALTE</name>
<gene>
    <name evidence="1" type="ORF">AV942_08165</name>
</gene>
<evidence type="ECO:0000313" key="2">
    <source>
        <dbReference type="Proteomes" id="UP000061468"/>
    </source>
</evidence>
<accession>A0AAC9F711</accession>
<dbReference type="EMBL" id="CP013928">
    <property type="protein sequence ID" value="AMJ78263.1"/>
    <property type="molecule type" value="Genomic_DNA"/>
</dbReference>
<dbReference type="Proteomes" id="UP000061468">
    <property type="component" value="Chromosome"/>
</dbReference>
<dbReference type="InterPro" id="IPR008441">
    <property type="entry name" value="AfumC-like_glycosyl_Trfase"/>
</dbReference>
<dbReference type="SUPFAM" id="SSF53448">
    <property type="entry name" value="Nucleotide-diphospho-sugar transferases"/>
    <property type="match status" value="1"/>
</dbReference>
<dbReference type="Gene3D" id="3.90.550.20">
    <property type="match status" value="1"/>
</dbReference>
<evidence type="ECO:0000313" key="1">
    <source>
        <dbReference type="EMBL" id="AMJ78263.1"/>
    </source>
</evidence>
<dbReference type="InterPro" id="IPR029044">
    <property type="entry name" value="Nucleotide-diphossugar_trans"/>
</dbReference>
<dbReference type="AlphaFoldDB" id="A0AAC9F711"/>
<dbReference type="RefSeq" id="WP_020745009.1">
    <property type="nucleotide sequence ID" value="NZ_CP013928.1"/>
</dbReference>
<dbReference type="GO" id="GO:0016757">
    <property type="term" value="F:glycosyltransferase activity"/>
    <property type="evidence" value="ECO:0007669"/>
    <property type="project" value="InterPro"/>
</dbReference>
<reference evidence="1 2" key="1">
    <citation type="submission" date="2015-12" db="EMBL/GenBank/DDBJ databases">
        <title>Intraspecies pangenome expansion in the marine bacterium Alteromonas.</title>
        <authorList>
            <person name="Lopez-Perez M."/>
            <person name="Rodriguez-Valera F."/>
        </authorList>
    </citation>
    <scope>NUCLEOTIDE SEQUENCE [LARGE SCALE GENOMIC DNA]</scope>
    <source>
        <strain evidence="1 2">UM8</strain>
    </source>
</reference>